<protein>
    <submittedName>
        <fullName evidence="2">Uncharacterized protein</fullName>
    </submittedName>
</protein>
<dbReference type="AlphaFoldDB" id="A0A1B6D6Z6"/>
<feature type="region of interest" description="Disordered" evidence="1">
    <location>
        <begin position="35"/>
        <end position="92"/>
    </location>
</feature>
<organism evidence="2">
    <name type="scientific">Clastoptera arizonana</name>
    <name type="common">Arizona spittle bug</name>
    <dbReference type="NCBI Taxonomy" id="38151"/>
    <lineage>
        <taxon>Eukaryota</taxon>
        <taxon>Metazoa</taxon>
        <taxon>Ecdysozoa</taxon>
        <taxon>Arthropoda</taxon>
        <taxon>Hexapoda</taxon>
        <taxon>Insecta</taxon>
        <taxon>Pterygota</taxon>
        <taxon>Neoptera</taxon>
        <taxon>Paraneoptera</taxon>
        <taxon>Hemiptera</taxon>
        <taxon>Auchenorrhyncha</taxon>
        <taxon>Cercopoidea</taxon>
        <taxon>Clastopteridae</taxon>
        <taxon>Clastoptera</taxon>
    </lineage>
</organism>
<proteinExistence type="predicted"/>
<dbReference type="EMBL" id="GEDC01015953">
    <property type="protein sequence ID" value="JAS21345.1"/>
    <property type="molecule type" value="Transcribed_RNA"/>
</dbReference>
<name>A0A1B6D6Z6_9HEMI</name>
<sequence>MTVIEPQDDEPRPNNNDHIVKSKLDESLVRELCSSKPYDVENDNLPGSSKSKSINNQTGPIHKKDPLPDKNLKRKGSKSKTDKEKGADEKKLYKRIVEECARAWKKKETHTGHTVQ</sequence>
<feature type="compositionally biased region" description="Basic and acidic residues" evidence="1">
    <location>
        <begin position="62"/>
        <end position="71"/>
    </location>
</feature>
<accession>A0A1B6D6Z6</accession>
<gene>
    <name evidence="2" type="ORF">g.45220</name>
</gene>
<evidence type="ECO:0000256" key="1">
    <source>
        <dbReference type="SAM" id="MobiDB-lite"/>
    </source>
</evidence>
<feature type="region of interest" description="Disordered" evidence="1">
    <location>
        <begin position="1"/>
        <end position="23"/>
    </location>
</feature>
<evidence type="ECO:0000313" key="2">
    <source>
        <dbReference type="EMBL" id="JAS21345.1"/>
    </source>
</evidence>
<reference evidence="2" key="1">
    <citation type="submission" date="2015-12" db="EMBL/GenBank/DDBJ databases">
        <title>De novo transcriptome assembly of four potential Pierce s Disease insect vectors from Arizona vineyards.</title>
        <authorList>
            <person name="Tassone E.E."/>
        </authorList>
    </citation>
    <scope>NUCLEOTIDE SEQUENCE</scope>
</reference>
<feature type="compositionally biased region" description="Basic and acidic residues" evidence="1">
    <location>
        <begin position="79"/>
        <end position="92"/>
    </location>
</feature>
<feature type="compositionally biased region" description="Polar residues" evidence="1">
    <location>
        <begin position="45"/>
        <end position="59"/>
    </location>
</feature>